<dbReference type="AlphaFoldDB" id="A0A836K1M7"/>
<dbReference type="Gene3D" id="1.25.50.20">
    <property type="match status" value="1"/>
</dbReference>
<evidence type="ECO:0000256" key="3">
    <source>
        <dbReference type="ARBA" id="ARBA00022622"/>
    </source>
</evidence>
<dbReference type="PANTHER" id="PTHR11533">
    <property type="entry name" value="PROTEASE M1 ZINC METALLOPROTEASE"/>
    <property type="match status" value="1"/>
</dbReference>
<dbReference type="Gene3D" id="1.10.390.10">
    <property type="entry name" value="Neutral Protease Domain 2"/>
    <property type="match status" value="1"/>
</dbReference>
<comment type="similarity">
    <text evidence="2 11">Belongs to the peptidase M1 family.</text>
</comment>
<gene>
    <name evidence="16" type="primary">Apm1_0</name>
    <name evidence="16" type="ORF">G6Z76_0014157</name>
</gene>
<dbReference type="GO" id="GO:0005615">
    <property type="term" value="C:extracellular space"/>
    <property type="evidence" value="ECO:0007669"/>
    <property type="project" value="TreeGrafter"/>
</dbReference>
<evidence type="ECO:0000256" key="12">
    <source>
        <dbReference type="SAM" id="SignalP"/>
    </source>
</evidence>
<feature type="non-terminal residue" evidence="16">
    <location>
        <position position="823"/>
    </location>
</feature>
<feature type="chain" id="PRO_5032908728" description="Aminopeptidase" evidence="12">
    <location>
        <begin position="19"/>
        <end position="823"/>
    </location>
</feature>
<dbReference type="SUPFAM" id="SSF63737">
    <property type="entry name" value="Leukotriene A4 hydrolase N-terminal domain"/>
    <property type="match status" value="1"/>
</dbReference>
<dbReference type="Pfam" id="PF11838">
    <property type="entry name" value="ERAP1_C"/>
    <property type="match status" value="1"/>
</dbReference>
<feature type="domain" description="Peptidase M1 membrane alanine aminopeptidase" evidence="13">
    <location>
        <begin position="266"/>
        <end position="467"/>
    </location>
</feature>
<evidence type="ECO:0000256" key="5">
    <source>
        <dbReference type="ARBA" id="ARBA00022723"/>
    </source>
</evidence>
<evidence type="ECO:0000313" key="16">
    <source>
        <dbReference type="EMBL" id="KAG5328134.1"/>
    </source>
</evidence>
<evidence type="ECO:0000256" key="10">
    <source>
        <dbReference type="PIRSR" id="PIRSR634016-4"/>
    </source>
</evidence>
<evidence type="ECO:0000256" key="9">
    <source>
        <dbReference type="ARBA" id="ARBA00023288"/>
    </source>
</evidence>
<organism evidence="16 17">
    <name type="scientific">Acromyrmex charruanus</name>
    <dbReference type="NCBI Taxonomy" id="2715315"/>
    <lineage>
        <taxon>Eukaryota</taxon>
        <taxon>Metazoa</taxon>
        <taxon>Ecdysozoa</taxon>
        <taxon>Arthropoda</taxon>
        <taxon>Hexapoda</taxon>
        <taxon>Insecta</taxon>
        <taxon>Pterygota</taxon>
        <taxon>Neoptera</taxon>
        <taxon>Endopterygota</taxon>
        <taxon>Hymenoptera</taxon>
        <taxon>Apocrita</taxon>
        <taxon>Aculeata</taxon>
        <taxon>Formicoidea</taxon>
        <taxon>Formicidae</taxon>
        <taxon>Myrmicinae</taxon>
        <taxon>Acromyrmex</taxon>
    </lineage>
</organism>
<dbReference type="Gene3D" id="2.60.40.1730">
    <property type="entry name" value="tricorn interacting facor f3 domain"/>
    <property type="match status" value="1"/>
</dbReference>
<dbReference type="Pfam" id="PF17900">
    <property type="entry name" value="Peptidase_M1_N"/>
    <property type="match status" value="1"/>
</dbReference>
<dbReference type="EMBL" id="JAANIC010006835">
    <property type="protein sequence ID" value="KAG5328134.1"/>
    <property type="molecule type" value="Genomic_DNA"/>
</dbReference>
<feature type="site" description="Transition state stabilizer" evidence="10">
    <location>
        <position position="421"/>
    </location>
</feature>
<keyword evidence="12" id="KW-0732">Signal</keyword>
<dbReference type="Proteomes" id="UP000669903">
    <property type="component" value="Unassembled WGS sequence"/>
</dbReference>
<dbReference type="InterPro" id="IPR001930">
    <property type="entry name" value="Peptidase_M1"/>
</dbReference>
<evidence type="ECO:0000256" key="7">
    <source>
        <dbReference type="ARBA" id="ARBA00022833"/>
    </source>
</evidence>
<comment type="caution">
    <text evidence="16">The sequence shown here is derived from an EMBL/GenBank/DDBJ whole genome shotgun (WGS) entry which is preliminary data.</text>
</comment>
<keyword evidence="4 11" id="KW-0645">Protease</keyword>
<keyword evidence="3" id="KW-0336">GPI-anchor</keyword>
<evidence type="ECO:0000259" key="14">
    <source>
        <dbReference type="Pfam" id="PF11838"/>
    </source>
</evidence>
<keyword evidence="3" id="KW-0325">Glycoprotein</keyword>
<reference evidence="16" key="1">
    <citation type="submission" date="2020-03" db="EMBL/GenBank/DDBJ databases">
        <title>Relaxed selection underlies rapid genomic changes in the transitions from sociality to social parasitism in ants.</title>
        <authorList>
            <person name="Bi X."/>
        </authorList>
    </citation>
    <scope>NUCLEOTIDE SEQUENCE</scope>
    <source>
        <strain evidence="16">BGI-DK2014a</strain>
        <tissue evidence="16">Whole body</tissue>
    </source>
</reference>
<evidence type="ECO:0000256" key="4">
    <source>
        <dbReference type="ARBA" id="ARBA00022670"/>
    </source>
</evidence>
<dbReference type="GO" id="GO:0042277">
    <property type="term" value="F:peptide binding"/>
    <property type="evidence" value="ECO:0007669"/>
    <property type="project" value="TreeGrafter"/>
</dbReference>
<keyword evidence="9" id="KW-0449">Lipoprotein</keyword>
<dbReference type="GO" id="GO:0098552">
    <property type="term" value="C:side of membrane"/>
    <property type="evidence" value="ECO:0007669"/>
    <property type="project" value="UniProtKB-KW"/>
</dbReference>
<evidence type="ECO:0000256" key="6">
    <source>
        <dbReference type="ARBA" id="ARBA00022801"/>
    </source>
</evidence>
<evidence type="ECO:0000259" key="13">
    <source>
        <dbReference type="Pfam" id="PF01433"/>
    </source>
</evidence>
<dbReference type="InterPro" id="IPR042097">
    <property type="entry name" value="Aminopeptidase_N-like_N_sf"/>
</dbReference>
<keyword evidence="3" id="KW-0472">Membrane</keyword>
<evidence type="ECO:0000256" key="8">
    <source>
        <dbReference type="ARBA" id="ARBA00023049"/>
    </source>
</evidence>
<dbReference type="InterPro" id="IPR045357">
    <property type="entry name" value="Aminopeptidase_N-like_N"/>
</dbReference>
<protein>
    <recommendedName>
        <fullName evidence="11">Aminopeptidase</fullName>
        <ecNumber evidence="11">3.4.11.-</ecNumber>
    </recommendedName>
</protein>
<dbReference type="GO" id="GO:0005886">
    <property type="term" value="C:plasma membrane"/>
    <property type="evidence" value="ECO:0007669"/>
    <property type="project" value="UniProtKB-SubCell"/>
</dbReference>
<dbReference type="SUPFAM" id="SSF55486">
    <property type="entry name" value="Metalloproteases ('zincins'), catalytic domain"/>
    <property type="match status" value="1"/>
</dbReference>
<dbReference type="GO" id="GO:0005737">
    <property type="term" value="C:cytoplasm"/>
    <property type="evidence" value="ECO:0007669"/>
    <property type="project" value="TreeGrafter"/>
</dbReference>
<feature type="signal peptide" evidence="12">
    <location>
        <begin position="1"/>
        <end position="18"/>
    </location>
</feature>
<dbReference type="InterPro" id="IPR050344">
    <property type="entry name" value="Peptidase_M1_aminopeptidases"/>
</dbReference>
<dbReference type="InterPro" id="IPR024571">
    <property type="entry name" value="ERAP1-like_C_dom"/>
</dbReference>
<dbReference type="GO" id="GO:0043171">
    <property type="term" value="P:peptide catabolic process"/>
    <property type="evidence" value="ECO:0007669"/>
    <property type="project" value="TreeGrafter"/>
</dbReference>
<dbReference type="Pfam" id="PF01433">
    <property type="entry name" value="Peptidase_M1"/>
    <property type="match status" value="1"/>
</dbReference>
<evidence type="ECO:0000259" key="15">
    <source>
        <dbReference type="Pfam" id="PF17900"/>
    </source>
</evidence>
<dbReference type="EC" id="3.4.11.-" evidence="11"/>
<proteinExistence type="inferred from homology"/>
<dbReference type="InterPro" id="IPR014782">
    <property type="entry name" value="Peptidase_M1_dom"/>
</dbReference>
<dbReference type="PRINTS" id="PR00756">
    <property type="entry name" value="ALADIPTASE"/>
</dbReference>
<comment type="subcellular location">
    <subcellularLocation>
        <location evidence="1">Cell membrane</location>
        <topology evidence="1">Lipid-anchor</topology>
        <topology evidence="1">GPI-anchor</topology>
    </subcellularLocation>
</comment>
<dbReference type="InterPro" id="IPR027268">
    <property type="entry name" value="Peptidase_M4/M1_CTD_sf"/>
</dbReference>
<keyword evidence="17" id="KW-1185">Reference proteome</keyword>
<evidence type="ECO:0000313" key="17">
    <source>
        <dbReference type="Proteomes" id="UP000669903"/>
    </source>
</evidence>
<comment type="cofactor">
    <cofactor evidence="11">
        <name>Zn(2+)</name>
        <dbReference type="ChEBI" id="CHEBI:29105"/>
    </cofactor>
    <text evidence="11">Binds 1 zinc ion per subunit.</text>
</comment>
<keyword evidence="6 11" id="KW-0378">Hydrolase</keyword>
<keyword evidence="7 11" id="KW-0862">Zinc</keyword>
<feature type="non-terminal residue" evidence="16">
    <location>
        <position position="1"/>
    </location>
</feature>
<dbReference type="InterPro" id="IPR034016">
    <property type="entry name" value="M1_APN-typ"/>
</dbReference>
<keyword evidence="8 11" id="KW-0482">Metalloprotease</keyword>
<feature type="domain" description="ERAP1-like C-terminal" evidence="14">
    <location>
        <begin position="560"/>
        <end position="753"/>
    </location>
</feature>
<sequence length="823" mass="97561">YNMNLVQISSVILILTIAVFNSEEHNFTSNYTHFPIYVMPMHYSVQLSHINPIYVDSLFLFHGKTNITLNILRSTQCLSLHQLHLAIISQTNVILSTKNGITYALNKYTYTYQTNILKFPLHYKLLPGLYTIKIEFLGHIMKNYDESFFRNVIKGNTVTFLIAPYIQAFGMRQLFPCWDISHLKATFAISIKHQRKLITLSNMPIKYYTHFMRNDEVWTHFYTTPPMSTLQIAIVMMIRYQPIRISENITLWCECYSDEQSLKFEFAQRIINNITLHLKSEFNEINIPKMDHIVIPNFLQDGISKWGIIFHTETNLIYDKKLDSVMRKMEIARLIASKIAYQWFSNILSINWWSHFWLHDGFATMFGEEAVIKSFNNSEILDLFIIQNQYESLHLDSHFNMNPVEITDISDINSIFNFPRYMKVIILLRMYQNILTDEVFRSNIHTYVSEQTFSSITSYNFWSMKKELDGGYHCNASSNEFLTWIQYEHYPVISWKRNITDYGVKYILSQNYNTTSYSSWLIPINLEEISLKESYKICLSSYIQSIIYIIFRQNSYRMVDIQQAGYYRVKYDSLTWDAIAKYSNDTAGDYKNISVINRAKIIDDAFHLTMERQLNVSVFWNLTQYFYLQETNFVVWYPLLKVFEYMSISIPLFERLKKLLENPLKTLGYDEHFMENDLTKCLRQEIVKWACILEYDNCEQTASRKLQQHLRNSKINPLLPEWKHWTYCNGLAIANSSTWSYVKDIWLKTRNPSLLLYLTCSGYGSYSDIASLSFFELFTKDEKQDITFIRLHIDIFHSVIMKHSKTFYILEKILIVLKTFKPE</sequence>
<dbReference type="CDD" id="cd09601">
    <property type="entry name" value="M1_APN-Q_like"/>
    <property type="match status" value="1"/>
</dbReference>
<accession>A0A836K1M7</accession>
<keyword evidence="11 16" id="KW-0031">Aminopeptidase</keyword>
<evidence type="ECO:0000256" key="2">
    <source>
        <dbReference type="ARBA" id="ARBA00010136"/>
    </source>
</evidence>
<dbReference type="GO" id="GO:0006508">
    <property type="term" value="P:proteolysis"/>
    <property type="evidence" value="ECO:0007669"/>
    <property type="project" value="UniProtKB-KW"/>
</dbReference>
<keyword evidence="5 11" id="KW-0479">Metal-binding</keyword>
<dbReference type="GO" id="GO:0008270">
    <property type="term" value="F:zinc ion binding"/>
    <property type="evidence" value="ECO:0007669"/>
    <property type="project" value="UniProtKB-UniRule"/>
</dbReference>
<dbReference type="PANTHER" id="PTHR11533:SF294">
    <property type="entry name" value="THYROTROPIN-RELEASING HORMONE-DEGRADING ECTOENZYME"/>
    <property type="match status" value="1"/>
</dbReference>
<evidence type="ECO:0000256" key="11">
    <source>
        <dbReference type="RuleBase" id="RU364040"/>
    </source>
</evidence>
<dbReference type="GO" id="GO:0070006">
    <property type="term" value="F:metalloaminopeptidase activity"/>
    <property type="evidence" value="ECO:0007669"/>
    <property type="project" value="TreeGrafter"/>
</dbReference>
<evidence type="ECO:0000256" key="1">
    <source>
        <dbReference type="ARBA" id="ARBA00004609"/>
    </source>
</evidence>
<feature type="domain" description="Aminopeptidase N-like N-terminal" evidence="15">
    <location>
        <begin position="40"/>
        <end position="229"/>
    </location>
</feature>
<name>A0A836K1M7_9HYME</name>